<feature type="compositionally biased region" description="Basic residues" evidence="1">
    <location>
        <begin position="90"/>
        <end position="107"/>
    </location>
</feature>
<name>A0ABR2MSQ6_9ASPA</name>
<dbReference type="PANTHER" id="PTHR36025">
    <property type="entry name" value="DIHYDROOROTATE DEHYDROGENASE (DUF3598)"/>
    <property type="match status" value="1"/>
</dbReference>
<dbReference type="PANTHER" id="PTHR36025:SF1">
    <property type="entry name" value="DIHYDROOROTATE DEHYDROGENASE (DUF3598)"/>
    <property type="match status" value="1"/>
</dbReference>
<organism evidence="2 3">
    <name type="scientific">Platanthera guangdongensis</name>
    <dbReference type="NCBI Taxonomy" id="2320717"/>
    <lineage>
        <taxon>Eukaryota</taxon>
        <taxon>Viridiplantae</taxon>
        <taxon>Streptophyta</taxon>
        <taxon>Embryophyta</taxon>
        <taxon>Tracheophyta</taxon>
        <taxon>Spermatophyta</taxon>
        <taxon>Magnoliopsida</taxon>
        <taxon>Liliopsida</taxon>
        <taxon>Asparagales</taxon>
        <taxon>Orchidaceae</taxon>
        <taxon>Orchidoideae</taxon>
        <taxon>Orchideae</taxon>
        <taxon>Orchidinae</taxon>
        <taxon>Platanthera</taxon>
    </lineage>
</organism>
<evidence type="ECO:0000256" key="1">
    <source>
        <dbReference type="SAM" id="MobiDB-lite"/>
    </source>
</evidence>
<evidence type="ECO:0000313" key="2">
    <source>
        <dbReference type="EMBL" id="KAK8967227.1"/>
    </source>
</evidence>
<protein>
    <submittedName>
        <fullName evidence="2">Uncharacterized protein</fullName>
    </submittedName>
</protein>
<proteinExistence type="predicted"/>
<sequence length="504" mass="55897">MESHCADALLSLTIPRPLLGFRLHVFCPSPRFPSSGPTVTPSLLCSSRRHQDGKLTAGGREKVKIKQKENVWSIDNELASKSAAEDKKGLGRRRKNVKTAKDSRRRRSGDSTVMVSSAMLMEIETVLQTQEPVIKPSWDTFTSSLCGIWKGVGAAFSPFTAELEPIDVGVQNEKLFDCYTLSHIEKTPSQGMVSLIHRKTHWVALNPFGEARKHAHASHRGAGSDKSTIPGNVILSGGDMEFDLPSYESFDLGHCEISEEDTMSMEPGLIFFEDGSYSRGPVNIPVGEQDESKYFLSPTYRFEQCLVKGCHKRLRIVHTIEFNEGGANISITRVAVYEEQWVCPVGISFGDDIPFDLKPISQRRRTQPSELAGSWKVFEVSATPIFGDEDVVEEGGPPLVYLCMQTLKKRSLSGACFGEEEVLDLNDVTVLWLPGGVTGYVDVNKEGTLCIGFSWYSDEGVNLVMERDYGVDGKLKEARLKSEVKRRWSESLLPESPSPESPLL</sequence>
<dbReference type="InterPro" id="IPR012674">
    <property type="entry name" value="Calycin"/>
</dbReference>
<keyword evidence="3" id="KW-1185">Reference proteome</keyword>
<dbReference type="EMBL" id="JBBWWR010000005">
    <property type="protein sequence ID" value="KAK8967227.1"/>
    <property type="molecule type" value="Genomic_DNA"/>
</dbReference>
<feature type="region of interest" description="Disordered" evidence="1">
    <location>
        <begin position="83"/>
        <end position="111"/>
    </location>
</feature>
<dbReference type="SUPFAM" id="SSF50814">
    <property type="entry name" value="Lipocalins"/>
    <property type="match status" value="1"/>
</dbReference>
<reference evidence="2 3" key="1">
    <citation type="journal article" date="2022" name="Nat. Plants">
        <title>Genomes of leafy and leafless Platanthera orchids illuminate the evolution of mycoheterotrophy.</title>
        <authorList>
            <person name="Li M.H."/>
            <person name="Liu K.W."/>
            <person name="Li Z."/>
            <person name="Lu H.C."/>
            <person name="Ye Q.L."/>
            <person name="Zhang D."/>
            <person name="Wang J.Y."/>
            <person name="Li Y.F."/>
            <person name="Zhong Z.M."/>
            <person name="Liu X."/>
            <person name="Yu X."/>
            <person name="Liu D.K."/>
            <person name="Tu X.D."/>
            <person name="Liu B."/>
            <person name="Hao Y."/>
            <person name="Liao X.Y."/>
            <person name="Jiang Y.T."/>
            <person name="Sun W.H."/>
            <person name="Chen J."/>
            <person name="Chen Y.Q."/>
            <person name="Ai Y."/>
            <person name="Zhai J.W."/>
            <person name="Wu S.S."/>
            <person name="Zhou Z."/>
            <person name="Hsiao Y.Y."/>
            <person name="Wu W.L."/>
            <person name="Chen Y.Y."/>
            <person name="Lin Y.F."/>
            <person name="Hsu J.L."/>
            <person name="Li C.Y."/>
            <person name="Wang Z.W."/>
            <person name="Zhao X."/>
            <person name="Zhong W.Y."/>
            <person name="Ma X.K."/>
            <person name="Ma L."/>
            <person name="Huang J."/>
            <person name="Chen G.Z."/>
            <person name="Huang M.Z."/>
            <person name="Huang L."/>
            <person name="Peng D.H."/>
            <person name="Luo Y.B."/>
            <person name="Zou S.Q."/>
            <person name="Chen S.P."/>
            <person name="Lan S."/>
            <person name="Tsai W.C."/>
            <person name="Van de Peer Y."/>
            <person name="Liu Z.J."/>
        </authorList>
    </citation>
    <scope>NUCLEOTIDE SEQUENCE [LARGE SCALE GENOMIC DNA]</scope>
    <source>
        <strain evidence="2">Lor288</strain>
    </source>
</reference>
<gene>
    <name evidence="2" type="ORF">KSP40_PGU006233</name>
</gene>
<dbReference type="Gene3D" id="2.40.128.20">
    <property type="match status" value="1"/>
</dbReference>
<evidence type="ECO:0000313" key="3">
    <source>
        <dbReference type="Proteomes" id="UP001412067"/>
    </source>
</evidence>
<comment type="caution">
    <text evidence="2">The sequence shown here is derived from an EMBL/GenBank/DDBJ whole genome shotgun (WGS) entry which is preliminary data.</text>
</comment>
<dbReference type="Proteomes" id="UP001412067">
    <property type="component" value="Unassembled WGS sequence"/>
</dbReference>
<accession>A0ABR2MSQ6</accession>